<evidence type="ECO:0000313" key="9">
    <source>
        <dbReference type="EMBL" id="CAB3788286.1"/>
    </source>
</evidence>
<evidence type="ECO:0000256" key="6">
    <source>
        <dbReference type="ARBA" id="ARBA00023136"/>
    </source>
</evidence>
<evidence type="ECO:0000256" key="4">
    <source>
        <dbReference type="ARBA" id="ARBA00022692"/>
    </source>
</evidence>
<proteinExistence type="predicted"/>
<dbReference type="EMBL" id="CADIKM010000010">
    <property type="protein sequence ID" value="CAB3788286.1"/>
    <property type="molecule type" value="Genomic_DNA"/>
</dbReference>
<dbReference type="PROSITE" id="PS50850">
    <property type="entry name" value="MFS"/>
    <property type="match status" value="1"/>
</dbReference>
<feature type="transmembrane region" description="Helical" evidence="7">
    <location>
        <begin position="344"/>
        <end position="367"/>
    </location>
</feature>
<dbReference type="Proteomes" id="UP000494115">
    <property type="component" value="Unassembled WGS sequence"/>
</dbReference>
<keyword evidence="2" id="KW-0813">Transport</keyword>
<dbReference type="SUPFAM" id="SSF103473">
    <property type="entry name" value="MFS general substrate transporter"/>
    <property type="match status" value="1"/>
</dbReference>
<reference evidence="9 10" key="1">
    <citation type="submission" date="2020-04" db="EMBL/GenBank/DDBJ databases">
        <authorList>
            <person name="De Canck E."/>
        </authorList>
    </citation>
    <scope>NUCLEOTIDE SEQUENCE [LARGE SCALE GENOMIC DNA]</scope>
    <source>
        <strain evidence="9 10">LMG 28138</strain>
    </source>
</reference>
<feature type="transmembrane region" description="Helical" evidence="7">
    <location>
        <begin position="373"/>
        <end position="393"/>
    </location>
</feature>
<dbReference type="InterPro" id="IPR011701">
    <property type="entry name" value="MFS"/>
</dbReference>
<evidence type="ECO:0000256" key="2">
    <source>
        <dbReference type="ARBA" id="ARBA00022448"/>
    </source>
</evidence>
<dbReference type="PANTHER" id="PTHR23517">
    <property type="entry name" value="RESISTANCE PROTEIN MDTM, PUTATIVE-RELATED-RELATED"/>
    <property type="match status" value="1"/>
</dbReference>
<organism evidence="9 10">
    <name type="scientific">Pararobbsia alpina</name>
    <dbReference type="NCBI Taxonomy" id="621374"/>
    <lineage>
        <taxon>Bacteria</taxon>
        <taxon>Pseudomonadati</taxon>
        <taxon>Pseudomonadota</taxon>
        <taxon>Betaproteobacteria</taxon>
        <taxon>Burkholderiales</taxon>
        <taxon>Burkholderiaceae</taxon>
        <taxon>Pararobbsia</taxon>
    </lineage>
</organism>
<feature type="domain" description="Major facilitator superfamily (MFS) profile" evidence="8">
    <location>
        <begin position="23"/>
        <end position="397"/>
    </location>
</feature>
<dbReference type="InterPro" id="IPR050171">
    <property type="entry name" value="MFS_Transporters"/>
</dbReference>
<dbReference type="Gene3D" id="1.20.1250.20">
    <property type="entry name" value="MFS general substrate transporter like domains"/>
    <property type="match status" value="1"/>
</dbReference>
<feature type="transmembrane region" description="Helical" evidence="7">
    <location>
        <begin position="176"/>
        <end position="196"/>
    </location>
</feature>
<evidence type="ECO:0000256" key="5">
    <source>
        <dbReference type="ARBA" id="ARBA00022989"/>
    </source>
</evidence>
<dbReference type="InterPro" id="IPR020846">
    <property type="entry name" value="MFS_dom"/>
</dbReference>
<gene>
    <name evidence="9" type="primary">yajR</name>
    <name evidence="9" type="ORF">LMG28138_02578</name>
</gene>
<keyword evidence="4 7" id="KW-0812">Transmembrane</keyword>
<protein>
    <submittedName>
        <fullName evidence="9">Inner membrane transport protein YajR</fullName>
    </submittedName>
</protein>
<feature type="transmembrane region" description="Helical" evidence="7">
    <location>
        <begin position="89"/>
        <end position="108"/>
    </location>
</feature>
<feature type="transmembrane region" description="Helical" evidence="7">
    <location>
        <begin position="146"/>
        <end position="170"/>
    </location>
</feature>
<feature type="transmembrane region" description="Helical" evidence="7">
    <location>
        <begin position="217"/>
        <end position="239"/>
    </location>
</feature>
<feature type="transmembrane region" description="Helical" evidence="7">
    <location>
        <begin position="254"/>
        <end position="275"/>
    </location>
</feature>
<dbReference type="InterPro" id="IPR036259">
    <property type="entry name" value="MFS_trans_sf"/>
</dbReference>
<keyword evidence="6 7" id="KW-0472">Membrane</keyword>
<feature type="transmembrane region" description="Helical" evidence="7">
    <location>
        <begin position="114"/>
        <end position="134"/>
    </location>
</feature>
<feature type="transmembrane region" description="Helical" evidence="7">
    <location>
        <begin position="284"/>
        <end position="300"/>
    </location>
</feature>
<dbReference type="GO" id="GO:0005886">
    <property type="term" value="C:plasma membrane"/>
    <property type="evidence" value="ECO:0007669"/>
    <property type="project" value="UniProtKB-SubCell"/>
</dbReference>
<dbReference type="CDD" id="cd17472">
    <property type="entry name" value="MFS_YajR_like"/>
    <property type="match status" value="1"/>
</dbReference>
<sequence>MSQTTFTPPAASRMSPKELRSSMSLAAVIGLRMLGLFMIIPVFTIYARTVPGGENAATVGLAIGIYGFVQALFYIPYGWLSDRLGRKPVIATGLAIFALGSVIAALAHDMNGLILGRAVQGLGAVSSAVIAFVADLTAEANRTKAMAMVGGFIGISYAVAIVAAAPLFGWIGMKGIFLLIAVLAVAAIAVVFWVVPDPGVKPVHHKAPFRTVLHNPELLRLNFGVFVLHATQIALFVVIPRALVEAGLPVVHHWVLYLPVMGLSFVLMVPAIIVAEKHGRMKPVMLAAIALLLAGQILLATMPHTIWTVAIFLLIYFLGFNVLEASQPSLVSKLAPGERKGAAMGVYNTTQSLGYAVGGAGGGWLLAHVSASSVFTVCSVFVFAWLIVAATMARPPQRARAEAASTKH</sequence>
<evidence type="ECO:0000256" key="1">
    <source>
        <dbReference type="ARBA" id="ARBA00004651"/>
    </source>
</evidence>
<keyword evidence="10" id="KW-1185">Reference proteome</keyword>
<feature type="transmembrane region" description="Helical" evidence="7">
    <location>
        <begin position="306"/>
        <end position="323"/>
    </location>
</feature>
<accession>A0A6S7CUA7</accession>
<feature type="transmembrane region" description="Helical" evidence="7">
    <location>
        <begin position="23"/>
        <end position="47"/>
    </location>
</feature>
<evidence type="ECO:0000256" key="3">
    <source>
        <dbReference type="ARBA" id="ARBA00022475"/>
    </source>
</evidence>
<dbReference type="GO" id="GO:0022857">
    <property type="term" value="F:transmembrane transporter activity"/>
    <property type="evidence" value="ECO:0007669"/>
    <property type="project" value="InterPro"/>
</dbReference>
<name>A0A6S7CUA7_9BURK</name>
<dbReference type="Pfam" id="PF07690">
    <property type="entry name" value="MFS_1"/>
    <property type="match status" value="1"/>
</dbReference>
<comment type="subcellular location">
    <subcellularLocation>
        <location evidence="1">Cell membrane</location>
        <topology evidence="1">Multi-pass membrane protein</topology>
    </subcellularLocation>
</comment>
<evidence type="ECO:0000256" key="7">
    <source>
        <dbReference type="SAM" id="Phobius"/>
    </source>
</evidence>
<dbReference type="AlphaFoldDB" id="A0A6S7CUA7"/>
<keyword evidence="3" id="KW-1003">Cell membrane</keyword>
<keyword evidence="5 7" id="KW-1133">Transmembrane helix</keyword>
<dbReference type="PANTHER" id="PTHR23517:SF2">
    <property type="entry name" value="MULTIDRUG RESISTANCE PROTEIN MDTH"/>
    <property type="match status" value="1"/>
</dbReference>
<evidence type="ECO:0000259" key="8">
    <source>
        <dbReference type="PROSITE" id="PS50850"/>
    </source>
</evidence>
<feature type="transmembrane region" description="Helical" evidence="7">
    <location>
        <begin position="59"/>
        <end position="77"/>
    </location>
</feature>
<evidence type="ECO:0000313" key="10">
    <source>
        <dbReference type="Proteomes" id="UP000494115"/>
    </source>
</evidence>